<keyword evidence="6" id="KW-1185">Reference proteome</keyword>
<evidence type="ECO:0000256" key="4">
    <source>
        <dbReference type="SAM" id="MobiDB-lite"/>
    </source>
</evidence>
<dbReference type="GO" id="GO:0003677">
    <property type="term" value="F:DNA binding"/>
    <property type="evidence" value="ECO:0007669"/>
    <property type="project" value="UniProtKB-KW"/>
</dbReference>
<evidence type="ECO:0000313" key="5">
    <source>
        <dbReference type="EMBL" id="KAG7157370.1"/>
    </source>
</evidence>
<feature type="compositionally biased region" description="Basic and acidic residues" evidence="4">
    <location>
        <begin position="370"/>
        <end position="406"/>
    </location>
</feature>
<feature type="compositionally biased region" description="Polar residues" evidence="4">
    <location>
        <begin position="7"/>
        <end position="18"/>
    </location>
</feature>
<keyword evidence="3" id="KW-0539">Nucleus</keyword>
<dbReference type="AlphaFoldDB" id="A0A8J5MN50"/>
<dbReference type="PANTHER" id="PTHR46318:SF3">
    <property type="entry name" value="UPSTREAM BINDING TRANSCRIPTION FACTOR"/>
    <property type="match status" value="1"/>
</dbReference>
<comment type="subcellular location">
    <subcellularLocation>
        <location evidence="1">Nucleus</location>
    </subcellularLocation>
</comment>
<comment type="caution">
    <text evidence="5">The sequence shown here is derived from an EMBL/GenBank/DDBJ whole genome shotgun (WGS) entry which is preliminary data.</text>
</comment>
<dbReference type="SUPFAM" id="SSF47095">
    <property type="entry name" value="HMG-box"/>
    <property type="match status" value="1"/>
</dbReference>
<protein>
    <submittedName>
        <fullName evidence="5">Nucleolar transcription factor 1-like</fullName>
    </submittedName>
</protein>
<feature type="region of interest" description="Disordered" evidence="4">
    <location>
        <begin position="1"/>
        <end position="21"/>
    </location>
</feature>
<feature type="compositionally biased region" description="Acidic residues" evidence="4">
    <location>
        <begin position="61"/>
        <end position="70"/>
    </location>
</feature>
<dbReference type="PANTHER" id="PTHR46318">
    <property type="entry name" value="UPSTREAM BINDING TRANSCRIPTION FACTOR"/>
    <property type="match status" value="1"/>
</dbReference>
<dbReference type="Gene3D" id="1.10.30.10">
    <property type="entry name" value="High mobility group box domain"/>
    <property type="match status" value="1"/>
</dbReference>
<sequence>MEKESSLEQISENLVNNSMKRESSHLEVSVCGVQIAENASVSNCDANVAMVKEKEEKDSSTEEEEDDSSAEEVFSIDKETDLPEVDDHESKAHFNEFKPWTTEEICTLVKRIKKELPACDKNSCVHTLKEMKWEKIAFDYYSAEDCKAEFRFLLRKVKTMKTMTRVLTEVEEKISNGQINKYLILQPKTIFTKEFVKKNKGIPPVKLFSTVAEAWKNLPQKEKENYTKYSIFYEHQCGKKAKKSLEFKRSTKVKYAALKSERKLRYIYLSAAELYTYEVQAATYQKEHPKWKIPIKRGPSKEETVLLYYYEMIAEGIFDRVPGINRLFTALDMFRELPEEEQQVYRRRYKKGLGKIQYGPFVNLPLKKNSPDMKEKYLSPEENLSHSSEENVLQSEEKKVTKKVVEEMPLSTETEATPSAKKKKYSSKETNTSFSTGKTSLHKTEDYQSHQRKKENEQVFPDPKKEKVREAVPIPLWELFETDLMPKPEDNLKEKIRKLEKWKAKSSELTFDQLSILQNCFKKLKNGFETSILTDVASFKKETRKRFLGTYRDLLSKLLNHDIFEDIYPIKHYPSEKYPLI</sequence>
<evidence type="ECO:0000256" key="1">
    <source>
        <dbReference type="ARBA" id="ARBA00004123"/>
    </source>
</evidence>
<feature type="region of interest" description="Disordered" evidence="4">
    <location>
        <begin position="50"/>
        <end position="88"/>
    </location>
</feature>
<dbReference type="Proteomes" id="UP000747542">
    <property type="component" value="Unassembled WGS sequence"/>
</dbReference>
<reference evidence="5" key="1">
    <citation type="journal article" date="2021" name="Sci. Adv.">
        <title>The American lobster genome reveals insights on longevity, neural, and immune adaptations.</title>
        <authorList>
            <person name="Polinski J.M."/>
            <person name="Zimin A.V."/>
            <person name="Clark K.F."/>
            <person name="Kohn A.B."/>
            <person name="Sadowski N."/>
            <person name="Timp W."/>
            <person name="Ptitsyn A."/>
            <person name="Khanna P."/>
            <person name="Romanova D.Y."/>
            <person name="Williams P."/>
            <person name="Greenwood S.J."/>
            <person name="Moroz L.L."/>
            <person name="Walt D.R."/>
            <person name="Bodnar A.G."/>
        </authorList>
    </citation>
    <scope>NUCLEOTIDE SEQUENCE</scope>
    <source>
        <strain evidence="5">GMGI-L3</strain>
    </source>
</reference>
<dbReference type="InterPro" id="IPR051762">
    <property type="entry name" value="UBF1"/>
</dbReference>
<feature type="compositionally biased region" description="Polar residues" evidence="4">
    <location>
        <begin position="428"/>
        <end position="439"/>
    </location>
</feature>
<proteinExistence type="predicted"/>
<dbReference type="InterPro" id="IPR036910">
    <property type="entry name" value="HMG_box_dom_sf"/>
</dbReference>
<dbReference type="GO" id="GO:0005634">
    <property type="term" value="C:nucleus"/>
    <property type="evidence" value="ECO:0007669"/>
    <property type="project" value="UniProtKB-SubCell"/>
</dbReference>
<feature type="compositionally biased region" description="Basic and acidic residues" evidence="4">
    <location>
        <begin position="51"/>
        <end position="60"/>
    </location>
</feature>
<organism evidence="5 6">
    <name type="scientific">Homarus americanus</name>
    <name type="common">American lobster</name>
    <dbReference type="NCBI Taxonomy" id="6706"/>
    <lineage>
        <taxon>Eukaryota</taxon>
        <taxon>Metazoa</taxon>
        <taxon>Ecdysozoa</taxon>
        <taxon>Arthropoda</taxon>
        <taxon>Crustacea</taxon>
        <taxon>Multicrustacea</taxon>
        <taxon>Malacostraca</taxon>
        <taxon>Eumalacostraca</taxon>
        <taxon>Eucarida</taxon>
        <taxon>Decapoda</taxon>
        <taxon>Pleocyemata</taxon>
        <taxon>Astacidea</taxon>
        <taxon>Nephropoidea</taxon>
        <taxon>Nephropidae</taxon>
        <taxon>Homarus</taxon>
    </lineage>
</organism>
<evidence type="ECO:0000256" key="3">
    <source>
        <dbReference type="ARBA" id="ARBA00023242"/>
    </source>
</evidence>
<evidence type="ECO:0000313" key="6">
    <source>
        <dbReference type="Proteomes" id="UP000747542"/>
    </source>
</evidence>
<gene>
    <name evidence="5" type="primary">Ubtf-L</name>
    <name evidence="5" type="ORF">Hamer_G005790</name>
</gene>
<keyword evidence="2" id="KW-0238">DNA-binding</keyword>
<evidence type="ECO:0000256" key="2">
    <source>
        <dbReference type="ARBA" id="ARBA00023125"/>
    </source>
</evidence>
<accession>A0A8J5MN50</accession>
<name>A0A8J5MN50_HOMAM</name>
<feature type="region of interest" description="Disordered" evidence="4">
    <location>
        <begin position="370"/>
        <end position="465"/>
    </location>
</feature>
<dbReference type="EMBL" id="JAHLQT010037514">
    <property type="protein sequence ID" value="KAG7157370.1"/>
    <property type="molecule type" value="Genomic_DNA"/>
</dbReference>
<feature type="compositionally biased region" description="Basic and acidic residues" evidence="4">
    <location>
        <begin position="442"/>
        <end position="465"/>
    </location>
</feature>